<keyword evidence="3" id="KW-0804">Transcription</keyword>
<dbReference type="InterPro" id="IPR010982">
    <property type="entry name" value="Lambda_DNA-bd_dom_sf"/>
</dbReference>
<evidence type="ECO:0000313" key="7">
    <source>
        <dbReference type="Proteomes" id="UP000256779"/>
    </source>
</evidence>
<dbReference type="EMBL" id="QREG01000026">
    <property type="protein sequence ID" value="RED93212.1"/>
    <property type="molecule type" value="Genomic_DNA"/>
</dbReference>
<feature type="domain" description="HTH lacI-type" evidence="4">
    <location>
        <begin position="5"/>
        <end position="59"/>
    </location>
</feature>
<dbReference type="Gene3D" id="3.40.50.2300">
    <property type="match status" value="2"/>
</dbReference>
<dbReference type="Gene3D" id="1.10.260.40">
    <property type="entry name" value="lambda repressor-like DNA-binding domains"/>
    <property type="match status" value="1"/>
</dbReference>
<dbReference type="RefSeq" id="WP_115870009.1">
    <property type="nucleotide sequence ID" value="NZ_QREG01000026.1"/>
</dbReference>
<dbReference type="InterPro" id="IPR000843">
    <property type="entry name" value="HTH_LacI"/>
</dbReference>
<feature type="domain" description="HTH cro/C1-type" evidence="5">
    <location>
        <begin position="6"/>
        <end position="42"/>
    </location>
</feature>
<organism evidence="6 7">
    <name type="scientific">Marinoscillum furvescens DSM 4134</name>
    <dbReference type="NCBI Taxonomy" id="1122208"/>
    <lineage>
        <taxon>Bacteria</taxon>
        <taxon>Pseudomonadati</taxon>
        <taxon>Bacteroidota</taxon>
        <taxon>Cytophagia</taxon>
        <taxon>Cytophagales</taxon>
        <taxon>Reichenbachiellaceae</taxon>
        <taxon>Marinoscillum</taxon>
    </lineage>
</organism>
<dbReference type="SMART" id="SM00354">
    <property type="entry name" value="HTH_LACI"/>
    <property type="match status" value="1"/>
</dbReference>
<gene>
    <name evidence="6" type="ORF">C7460_12651</name>
</gene>
<proteinExistence type="predicted"/>
<dbReference type="InterPro" id="IPR001387">
    <property type="entry name" value="Cro/C1-type_HTH"/>
</dbReference>
<dbReference type="SUPFAM" id="SSF53822">
    <property type="entry name" value="Periplasmic binding protein-like I"/>
    <property type="match status" value="1"/>
</dbReference>
<dbReference type="PROSITE" id="PS50932">
    <property type="entry name" value="HTH_LACI_2"/>
    <property type="match status" value="1"/>
</dbReference>
<dbReference type="Pfam" id="PF13377">
    <property type="entry name" value="Peripla_BP_3"/>
    <property type="match status" value="1"/>
</dbReference>
<protein>
    <submittedName>
        <fullName evidence="6">LacI family transcriptional regulator</fullName>
    </submittedName>
</protein>
<dbReference type="CDD" id="cd01392">
    <property type="entry name" value="HTH_LacI"/>
    <property type="match status" value="1"/>
</dbReference>
<evidence type="ECO:0000256" key="1">
    <source>
        <dbReference type="ARBA" id="ARBA00023015"/>
    </source>
</evidence>
<dbReference type="SUPFAM" id="SSF47413">
    <property type="entry name" value="lambda repressor-like DNA-binding domains"/>
    <property type="match status" value="1"/>
</dbReference>
<accession>A0A3D9L0B4</accession>
<dbReference type="GO" id="GO:0000976">
    <property type="term" value="F:transcription cis-regulatory region binding"/>
    <property type="evidence" value="ECO:0007669"/>
    <property type="project" value="TreeGrafter"/>
</dbReference>
<evidence type="ECO:0000256" key="3">
    <source>
        <dbReference type="ARBA" id="ARBA00023163"/>
    </source>
</evidence>
<comment type="caution">
    <text evidence="6">The sequence shown here is derived from an EMBL/GenBank/DDBJ whole genome shotgun (WGS) entry which is preliminary data.</text>
</comment>
<dbReference type="PRINTS" id="PR00036">
    <property type="entry name" value="HTHLACI"/>
</dbReference>
<dbReference type="InterPro" id="IPR046335">
    <property type="entry name" value="LacI/GalR-like_sensor"/>
</dbReference>
<dbReference type="PANTHER" id="PTHR30146">
    <property type="entry name" value="LACI-RELATED TRANSCRIPTIONAL REPRESSOR"/>
    <property type="match status" value="1"/>
</dbReference>
<dbReference type="OrthoDB" id="9768806at2"/>
<evidence type="ECO:0000313" key="6">
    <source>
        <dbReference type="EMBL" id="RED93212.1"/>
    </source>
</evidence>
<dbReference type="Pfam" id="PF00356">
    <property type="entry name" value="LacI"/>
    <property type="match status" value="1"/>
</dbReference>
<evidence type="ECO:0000256" key="2">
    <source>
        <dbReference type="ARBA" id="ARBA00023125"/>
    </source>
</evidence>
<dbReference type="CDD" id="cd06267">
    <property type="entry name" value="PBP1_LacI_sugar_binding-like"/>
    <property type="match status" value="1"/>
</dbReference>
<dbReference type="PROSITE" id="PS50943">
    <property type="entry name" value="HTH_CROC1"/>
    <property type="match status" value="1"/>
</dbReference>
<keyword evidence="7" id="KW-1185">Reference proteome</keyword>
<dbReference type="GO" id="GO:0003700">
    <property type="term" value="F:DNA-binding transcription factor activity"/>
    <property type="evidence" value="ECO:0007669"/>
    <property type="project" value="TreeGrafter"/>
</dbReference>
<dbReference type="InterPro" id="IPR028082">
    <property type="entry name" value="Peripla_BP_I"/>
</dbReference>
<keyword evidence="1" id="KW-0805">Transcription regulation</keyword>
<name>A0A3D9L0B4_MARFU</name>
<sequence length="329" mass="36087">MERAATIKDIARELGVSTSTVSRILNGKNQRNQELVKKVQEAAKRLNYQVNTTARGLRTNKSGLLGIIVPYISDEFFSSALAGIEAVTELQGYNLLICQSNENPEKEAEFVKSLLACNVEGILISVTRNTPDVGFLEVAKAAGKKIVMFDRVIAQEDYPCIKSNDRIGAYKAGQHLLKTGKSKFLYIGFSARLAIDIERLAGYNEALAEAGEQPCETLYVDGMEAVQEGLADIWQNQYDAVLGFYDEVAAEAMTFLKSRNVTIPGQVAVIGFDNRNFCKYTTPPLTSIEHPGRKMGSLAAEALLGALNEEEVEQVVLDTHVVVRESSAR</sequence>
<dbReference type="PANTHER" id="PTHR30146:SF109">
    <property type="entry name" value="HTH-TYPE TRANSCRIPTIONAL REGULATOR GALS"/>
    <property type="match status" value="1"/>
</dbReference>
<keyword evidence="2" id="KW-0238">DNA-binding</keyword>
<evidence type="ECO:0000259" key="5">
    <source>
        <dbReference type="PROSITE" id="PS50943"/>
    </source>
</evidence>
<evidence type="ECO:0000259" key="4">
    <source>
        <dbReference type="PROSITE" id="PS50932"/>
    </source>
</evidence>
<dbReference type="AlphaFoldDB" id="A0A3D9L0B4"/>
<reference evidence="6 7" key="1">
    <citation type="submission" date="2018-07" db="EMBL/GenBank/DDBJ databases">
        <title>Genomic Encyclopedia of Type Strains, Phase IV (KMG-IV): sequencing the most valuable type-strain genomes for metagenomic binning, comparative biology and taxonomic classification.</title>
        <authorList>
            <person name="Goeker M."/>
        </authorList>
    </citation>
    <scope>NUCLEOTIDE SEQUENCE [LARGE SCALE GENOMIC DNA]</scope>
    <source>
        <strain evidence="6 7">DSM 4134</strain>
    </source>
</reference>
<dbReference type="Proteomes" id="UP000256779">
    <property type="component" value="Unassembled WGS sequence"/>
</dbReference>